<sequence>MCHRPHQGTTAAITWVLRTEVNIAPPLQSLALSLPPQLQQTDRICSTCSSTQRTMAPLLPQEAPPLFPDPSNPWPCPSGRSCSRWIKSAARATRTPPPLDCRRQLQGM</sequence>
<dbReference type="EMBL" id="GBRH01201995">
    <property type="protein sequence ID" value="JAD95900.1"/>
    <property type="molecule type" value="Transcribed_RNA"/>
</dbReference>
<evidence type="ECO:0000313" key="2">
    <source>
        <dbReference type="EMBL" id="JAD95900.1"/>
    </source>
</evidence>
<reference evidence="2" key="2">
    <citation type="journal article" date="2015" name="Data Brief">
        <title>Shoot transcriptome of the giant reed, Arundo donax.</title>
        <authorList>
            <person name="Barrero R.A."/>
            <person name="Guerrero F.D."/>
            <person name="Moolhuijzen P."/>
            <person name="Goolsby J.A."/>
            <person name="Tidwell J."/>
            <person name="Bellgard S.E."/>
            <person name="Bellgard M.I."/>
        </authorList>
    </citation>
    <scope>NUCLEOTIDE SEQUENCE</scope>
    <source>
        <tissue evidence="2">Shoot tissue taken approximately 20 cm above the soil surface</tissue>
    </source>
</reference>
<name>A0A0A9EDE2_ARUDO</name>
<evidence type="ECO:0000256" key="1">
    <source>
        <dbReference type="SAM" id="MobiDB-lite"/>
    </source>
</evidence>
<reference evidence="2" key="1">
    <citation type="submission" date="2014-09" db="EMBL/GenBank/DDBJ databases">
        <authorList>
            <person name="Magalhaes I.L.F."/>
            <person name="Oliveira U."/>
            <person name="Santos F.R."/>
            <person name="Vidigal T.H.D.A."/>
            <person name="Brescovit A.D."/>
            <person name="Santos A.J."/>
        </authorList>
    </citation>
    <scope>NUCLEOTIDE SEQUENCE</scope>
    <source>
        <tissue evidence="2">Shoot tissue taken approximately 20 cm above the soil surface</tissue>
    </source>
</reference>
<organism evidence="2">
    <name type="scientific">Arundo donax</name>
    <name type="common">Giant reed</name>
    <name type="synonym">Donax arundinaceus</name>
    <dbReference type="NCBI Taxonomy" id="35708"/>
    <lineage>
        <taxon>Eukaryota</taxon>
        <taxon>Viridiplantae</taxon>
        <taxon>Streptophyta</taxon>
        <taxon>Embryophyta</taxon>
        <taxon>Tracheophyta</taxon>
        <taxon>Spermatophyta</taxon>
        <taxon>Magnoliopsida</taxon>
        <taxon>Liliopsida</taxon>
        <taxon>Poales</taxon>
        <taxon>Poaceae</taxon>
        <taxon>PACMAD clade</taxon>
        <taxon>Arundinoideae</taxon>
        <taxon>Arundineae</taxon>
        <taxon>Arundo</taxon>
    </lineage>
</organism>
<proteinExistence type="predicted"/>
<dbReference type="AlphaFoldDB" id="A0A0A9EDE2"/>
<accession>A0A0A9EDE2</accession>
<feature type="region of interest" description="Disordered" evidence="1">
    <location>
        <begin position="89"/>
        <end position="108"/>
    </location>
</feature>
<protein>
    <submittedName>
        <fullName evidence="2">Uncharacterized protein</fullName>
    </submittedName>
</protein>